<organism evidence="1 2">
    <name type="scientific">Potamilus streckersoni</name>
    <dbReference type="NCBI Taxonomy" id="2493646"/>
    <lineage>
        <taxon>Eukaryota</taxon>
        <taxon>Metazoa</taxon>
        <taxon>Spiralia</taxon>
        <taxon>Lophotrochozoa</taxon>
        <taxon>Mollusca</taxon>
        <taxon>Bivalvia</taxon>
        <taxon>Autobranchia</taxon>
        <taxon>Heteroconchia</taxon>
        <taxon>Palaeoheterodonta</taxon>
        <taxon>Unionida</taxon>
        <taxon>Unionoidea</taxon>
        <taxon>Unionidae</taxon>
        <taxon>Ambleminae</taxon>
        <taxon>Lampsilini</taxon>
        <taxon>Potamilus</taxon>
    </lineage>
</organism>
<gene>
    <name evidence="1" type="ORF">CHS0354_001172</name>
</gene>
<dbReference type="AlphaFoldDB" id="A0AAE0T664"/>
<reference evidence="1" key="1">
    <citation type="journal article" date="2021" name="Genome Biol. Evol.">
        <title>A High-Quality Reference Genome for a Parasitic Bivalve with Doubly Uniparental Inheritance (Bivalvia: Unionida).</title>
        <authorList>
            <person name="Smith C.H."/>
        </authorList>
    </citation>
    <scope>NUCLEOTIDE SEQUENCE</scope>
    <source>
        <strain evidence="1">CHS0354</strain>
    </source>
</reference>
<dbReference type="EMBL" id="JAEAOA010000121">
    <property type="protein sequence ID" value="KAK3604492.1"/>
    <property type="molecule type" value="Genomic_DNA"/>
</dbReference>
<comment type="caution">
    <text evidence="1">The sequence shown here is derived from an EMBL/GenBank/DDBJ whole genome shotgun (WGS) entry which is preliminary data.</text>
</comment>
<reference evidence="1" key="2">
    <citation type="journal article" date="2021" name="Genome Biol. Evol.">
        <title>Developing a high-quality reference genome for a parasitic bivalve with doubly uniparental inheritance (Bivalvia: Unionida).</title>
        <authorList>
            <person name="Smith C.H."/>
        </authorList>
    </citation>
    <scope>NUCLEOTIDE SEQUENCE</scope>
    <source>
        <strain evidence="1">CHS0354</strain>
        <tissue evidence="1">Mantle</tissue>
    </source>
</reference>
<keyword evidence="2" id="KW-1185">Reference proteome</keyword>
<reference evidence="1" key="3">
    <citation type="submission" date="2023-05" db="EMBL/GenBank/DDBJ databases">
        <authorList>
            <person name="Smith C.H."/>
        </authorList>
    </citation>
    <scope>NUCLEOTIDE SEQUENCE</scope>
    <source>
        <strain evidence="1">CHS0354</strain>
        <tissue evidence="1">Mantle</tissue>
    </source>
</reference>
<proteinExistence type="predicted"/>
<accession>A0AAE0T664</accession>
<dbReference type="Proteomes" id="UP001195483">
    <property type="component" value="Unassembled WGS sequence"/>
</dbReference>
<name>A0AAE0T664_9BIVA</name>
<sequence>MEDLPEHGNVQNHLFIYAGSFEIQPPNCMELKKSVGLIKIRQLKEYAEVFNKSNSAADDVVLAREETLVVVYNGKSTDTSHRLRYKYFGEKVENTSIFVKLRLLTTTFSATKYHLFHVHYLGHVWHGNSRLDSINRGWKTVQVAFLFVANVAQIAPSSQL</sequence>
<evidence type="ECO:0000313" key="1">
    <source>
        <dbReference type="EMBL" id="KAK3604492.1"/>
    </source>
</evidence>
<evidence type="ECO:0000313" key="2">
    <source>
        <dbReference type="Proteomes" id="UP001195483"/>
    </source>
</evidence>
<protein>
    <submittedName>
        <fullName evidence="1">Uncharacterized protein</fullName>
    </submittedName>
</protein>